<organism evidence="1 2">
    <name type="scientific">Lactobacillus bombicola</name>
    <dbReference type="NCBI Taxonomy" id="1505723"/>
    <lineage>
        <taxon>Bacteria</taxon>
        <taxon>Bacillati</taxon>
        <taxon>Bacillota</taxon>
        <taxon>Bacilli</taxon>
        <taxon>Lactobacillales</taxon>
        <taxon>Lactobacillaceae</taxon>
        <taxon>Lactobacillus</taxon>
    </lineage>
</organism>
<dbReference type="Proteomes" id="UP000265862">
    <property type="component" value="Unassembled WGS sequence"/>
</dbReference>
<protein>
    <recommendedName>
        <fullName evidence="3">BppU N-terminal domain-containing protein</fullName>
    </recommendedName>
</protein>
<dbReference type="EMBL" id="QOCV01000011">
    <property type="protein sequence ID" value="RHW53723.1"/>
    <property type="molecule type" value="Genomic_DNA"/>
</dbReference>
<evidence type="ECO:0008006" key="3">
    <source>
        <dbReference type="Google" id="ProtNLM"/>
    </source>
</evidence>
<dbReference type="RefSeq" id="WP_118898241.1">
    <property type="nucleotide sequence ID" value="NZ_QOCV01000011.1"/>
</dbReference>
<evidence type="ECO:0000313" key="1">
    <source>
        <dbReference type="EMBL" id="RHW53723.1"/>
    </source>
</evidence>
<dbReference type="AlphaFoldDB" id="A0A396T3A1"/>
<sequence>MSEYNKTILTNQGLDLMARANKGTARFAITRAATSTEQLTNKSMADLQQLTELPSLMQYGVINNVDDSYQDSNVVIGVELVFNNQDLANGYNINTIGLFAKEDGQDKEILYAITTAVIPESMPDYKNKVLFNFSLTMFVAVGRTDNVSVIVDDSNSATKADLTKVKKELDGKANVGDVYSKTKIDEKLNQAGKLKKISVNGDTPVEPDDKGVANILVPQPDLSGLVKKINSHLPDQSGEVDLTDQFAQKKDLGNLYGMTTSGVKQSFSKVTVTPDTITDTGVYRLSACNITAQVDGKPLTPRQWGWLIVLNYNDAADTNGLYQFLVINEKISKRVISLQQQTYPDFKTIADSDDLKLLTESIASKAGAVNGVKPDSTGNISLPSLDNPNYTITTSPFDLDLAINLGIYRLNGVDLTTSKRVDALTALPSTAIKGAKGFLIQKHYNDYYNMQILVLYDMPNDTDITWAFRCIGIGSSEYRDTFKRITTDIDYTTLLNQVNQKANTNDVYTKFQTDNRLSLKANTSDIYTRSQIDNKLASISVGGDIDAINRKLGDKANVSDVYSKSQSDSKFGGAIKKIDGYSPDSSGNMNLGNTYATINSVNKKANTSDIYTQSQIDQKLYFKANTYDVYNRDEIDDKLNKKLSGFSNPDYVFGSSSTIDVDGVVSGVFALNGCSLKASKGGSYVFTNVDLTEHNWGYLVVSNYSGFTGGYHVGACVEYLVLLGTFNDVIGVYIRSFSPNDSYYNNVFKKLTN</sequence>
<reference evidence="1 2" key="1">
    <citation type="submission" date="2018-07" db="EMBL/GenBank/DDBJ databases">
        <title>Genome sequences of six Lactobacillus spp. isolated from bumble bee guts.</title>
        <authorList>
            <person name="Motta E.V.S."/>
            <person name="Moran N.A."/>
        </authorList>
    </citation>
    <scope>NUCLEOTIDE SEQUENCE [LARGE SCALE GENOMIC DNA]</scope>
    <source>
        <strain evidence="1 2">OCC3</strain>
    </source>
</reference>
<proteinExistence type="predicted"/>
<accession>A0A396T3A1</accession>
<comment type="caution">
    <text evidence="1">The sequence shown here is derived from an EMBL/GenBank/DDBJ whole genome shotgun (WGS) entry which is preliminary data.</text>
</comment>
<name>A0A396T3A1_9LACO</name>
<evidence type="ECO:0000313" key="2">
    <source>
        <dbReference type="Proteomes" id="UP000265862"/>
    </source>
</evidence>
<gene>
    <name evidence="1" type="ORF">DS835_07225</name>
</gene>